<gene>
    <name evidence="2" type="ORF">GWK10_16965</name>
</gene>
<dbReference type="Pfam" id="PF00534">
    <property type="entry name" value="Glycos_transf_1"/>
    <property type="match status" value="1"/>
</dbReference>
<comment type="caution">
    <text evidence="2">The sequence shown here is derived from an EMBL/GenBank/DDBJ whole genome shotgun (WGS) entry which is preliminary data.</text>
</comment>
<feature type="domain" description="Glycosyl transferase family 1" evidence="1">
    <location>
        <begin position="196"/>
        <end position="321"/>
    </location>
</feature>
<proteinExistence type="predicted"/>
<keyword evidence="3" id="KW-1185">Reference proteome</keyword>
<evidence type="ECO:0000313" key="3">
    <source>
        <dbReference type="Proteomes" id="UP000474296"/>
    </source>
</evidence>
<dbReference type="GO" id="GO:0016757">
    <property type="term" value="F:glycosyltransferase activity"/>
    <property type="evidence" value="ECO:0007669"/>
    <property type="project" value="InterPro"/>
</dbReference>
<accession>A0A6M0CLU4</accession>
<dbReference type="PANTHER" id="PTHR45947:SF3">
    <property type="entry name" value="SULFOQUINOVOSYL TRANSFERASE SQD2"/>
    <property type="match status" value="1"/>
</dbReference>
<dbReference type="AlphaFoldDB" id="A0A6M0CLU4"/>
<dbReference type="InterPro" id="IPR050194">
    <property type="entry name" value="Glycosyltransferase_grp1"/>
</dbReference>
<dbReference type="PANTHER" id="PTHR45947">
    <property type="entry name" value="SULFOQUINOVOSYL TRANSFERASE SQD2"/>
    <property type="match status" value="1"/>
</dbReference>
<dbReference type="Gene3D" id="3.40.50.2000">
    <property type="entry name" value="Glycogen Phosphorylase B"/>
    <property type="match status" value="2"/>
</dbReference>
<sequence length="368" mass="42820">MIAKKILIVQRVITPYRLELFAELCHRFKEVGIITSKGEATGALRLAPYKKYLEKHNNLRIYKLKSLKIPYTGESRSTSFFFYPQVIFKALKYDILLLEGVTNLINNFYLVPISRIFNKKIIWWDPGYSRLVRSKRRKLIDAILKPFVRLSHIQMSYSSTGEKYLKNYMGAKNCFTNLNTINTNYFKPIQNEINKNIDVYSFDKELINLLYVGVVEKRKKIEELIIHVNNLNKEFDSDRFFLNVIGGGNQLDFLKKKYSSKSIKFQGPIYDKSKLKNYYFKSDLFVLPGDGGLAILQSLLYGLPVLCIEGADGTELDYIDNKDYILSSTEEIFDRLKSISSVDKTPYKNYLNKVSSELWIENLVSQLK</sequence>
<dbReference type="InterPro" id="IPR001296">
    <property type="entry name" value="Glyco_trans_1"/>
</dbReference>
<dbReference type="Proteomes" id="UP000474296">
    <property type="component" value="Unassembled WGS sequence"/>
</dbReference>
<dbReference type="RefSeq" id="WP_164033595.1">
    <property type="nucleotide sequence ID" value="NZ_JAABOQ010000008.1"/>
</dbReference>
<name>A0A6M0CLU4_9FLAO</name>
<protein>
    <submittedName>
        <fullName evidence="2">Glycosyltransferase</fullName>
    </submittedName>
</protein>
<keyword evidence="2" id="KW-0808">Transferase</keyword>
<dbReference type="EMBL" id="JAABOQ010000008">
    <property type="protein sequence ID" value="NER18908.1"/>
    <property type="molecule type" value="Genomic_DNA"/>
</dbReference>
<evidence type="ECO:0000259" key="1">
    <source>
        <dbReference type="Pfam" id="PF00534"/>
    </source>
</evidence>
<reference evidence="2 3" key="1">
    <citation type="submission" date="2020-01" db="EMBL/GenBank/DDBJ databases">
        <title>Spongiivirga citrea KCTC 32990T.</title>
        <authorList>
            <person name="Wang G."/>
        </authorList>
    </citation>
    <scope>NUCLEOTIDE SEQUENCE [LARGE SCALE GENOMIC DNA]</scope>
    <source>
        <strain evidence="2 3">KCTC 32990</strain>
    </source>
</reference>
<evidence type="ECO:0000313" key="2">
    <source>
        <dbReference type="EMBL" id="NER18908.1"/>
    </source>
</evidence>
<dbReference type="SUPFAM" id="SSF53756">
    <property type="entry name" value="UDP-Glycosyltransferase/glycogen phosphorylase"/>
    <property type="match status" value="1"/>
</dbReference>
<organism evidence="2 3">
    <name type="scientific">Spongiivirga citrea</name>
    <dbReference type="NCBI Taxonomy" id="1481457"/>
    <lineage>
        <taxon>Bacteria</taxon>
        <taxon>Pseudomonadati</taxon>
        <taxon>Bacteroidota</taxon>
        <taxon>Flavobacteriia</taxon>
        <taxon>Flavobacteriales</taxon>
        <taxon>Flavobacteriaceae</taxon>
        <taxon>Spongiivirga</taxon>
    </lineage>
</organism>